<dbReference type="CDD" id="cd02966">
    <property type="entry name" value="TlpA_like_family"/>
    <property type="match status" value="1"/>
</dbReference>
<dbReference type="Gene3D" id="3.40.30.10">
    <property type="entry name" value="Glutaredoxin"/>
    <property type="match status" value="1"/>
</dbReference>
<dbReference type="Pfam" id="PF14289">
    <property type="entry name" value="DUF4369"/>
    <property type="match status" value="1"/>
</dbReference>
<dbReference type="InterPro" id="IPR036249">
    <property type="entry name" value="Thioredoxin-like_sf"/>
</dbReference>
<dbReference type="InterPro" id="IPR025380">
    <property type="entry name" value="DUF4369"/>
</dbReference>
<dbReference type="InterPro" id="IPR050553">
    <property type="entry name" value="Thioredoxin_ResA/DsbE_sf"/>
</dbReference>
<evidence type="ECO:0000256" key="3">
    <source>
        <dbReference type="ARBA" id="ARBA00023157"/>
    </source>
</evidence>
<reference evidence="7 12" key="2">
    <citation type="submission" date="2021-02" db="EMBL/GenBank/DDBJ databases">
        <title>FDA dAtabase for Regulatory Grade micrObial Sequences (FDA-ARGOS): Supporting development and validation of Infectious Disease Dx tests.</title>
        <authorList>
            <person name="Carlson P."/>
            <person name="Fischbach M."/>
            <person name="Hastie J."/>
            <person name="Bilen M."/>
            <person name="Cheng A."/>
            <person name="Tallon L."/>
            <person name="Sadzewicz L."/>
            <person name="Zhao X."/>
            <person name="Boylan J."/>
            <person name="Ott S."/>
            <person name="Bowen H."/>
            <person name="Vavikolanu K."/>
            <person name="Mehta A."/>
            <person name="Aluvathingal J."/>
            <person name="Nadendla S."/>
            <person name="Yan Y."/>
            <person name="Sichtig H."/>
        </authorList>
    </citation>
    <scope>NUCLEOTIDE SEQUENCE [LARGE SCALE GENOMIC DNA]</scope>
    <source>
        <strain evidence="7 12">FDAARGOS_1229</strain>
    </source>
</reference>
<evidence type="ECO:0000313" key="7">
    <source>
        <dbReference type="EMBL" id="QRO49013.1"/>
    </source>
</evidence>
<keyword evidence="2" id="KW-0201">Cytochrome c-type biogenesis</keyword>
<dbReference type="GO" id="GO:0017004">
    <property type="term" value="P:cytochrome complex assembly"/>
    <property type="evidence" value="ECO:0007669"/>
    <property type="project" value="UniProtKB-KW"/>
</dbReference>
<accession>A0A412X733</accession>
<comment type="subcellular location">
    <subcellularLocation>
        <location evidence="1">Cell envelope</location>
    </subcellularLocation>
</comment>
<dbReference type="PANTHER" id="PTHR42852:SF6">
    <property type="entry name" value="THIOL:DISULFIDE INTERCHANGE PROTEIN DSBE"/>
    <property type="match status" value="1"/>
</dbReference>
<dbReference type="GO" id="GO:0030313">
    <property type="term" value="C:cell envelope"/>
    <property type="evidence" value="ECO:0007669"/>
    <property type="project" value="UniProtKB-SubCell"/>
</dbReference>
<dbReference type="Proteomes" id="UP000286038">
    <property type="component" value="Unassembled WGS sequence"/>
</dbReference>
<dbReference type="InterPro" id="IPR013766">
    <property type="entry name" value="Thioredoxin_domain"/>
</dbReference>
<reference evidence="10 11" key="1">
    <citation type="submission" date="2018-08" db="EMBL/GenBank/DDBJ databases">
        <title>A genome reference for cultivated species of the human gut microbiota.</title>
        <authorList>
            <person name="Zou Y."/>
            <person name="Xue W."/>
            <person name="Luo G."/>
        </authorList>
    </citation>
    <scope>NUCLEOTIDE SEQUENCE [LARGE SCALE GENOMIC DNA]</scope>
    <source>
        <strain evidence="8 10">AF14-49</strain>
        <strain evidence="9 11">AF34-33</strain>
    </source>
</reference>
<feature type="signal peptide" evidence="5">
    <location>
        <begin position="1"/>
        <end position="21"/>
    </location>
</feature>
<evidence type="ECO:0000256" key="5">
    <source>
        <dbReference type="SAM" id="SignalP"/>
    </source>
</evidence>
<dbReference type="EMBL" id="QRPV01000018">
    <property type="protein sequence ID" value="RHM41686.1"/>
    <property type="molecule type" value="Genomic_DNA"/>
</dbReference>
<organism evidence="8 10">
    <name type="scientific">Butyricimonas virosa</name>
    <dbReference type="NCBI Taxonomy" id="544645"/>
    <lineage>
        <taxon>Bacteria</taxon>
        <taxon>Pseudomonadati</taxon>
        <taxon>Bacteroidota</taxon>
        <taxon>Bacteroidia</taxon>
        <taxon>Bacteroidales</taxon>
        <taxon>Odoribacteraceae</taxon>
        <taxon>Butyricimonas</taxon>
    </lineage>
</organism>
<sequence>MLKKSLFFIVVLLLSTTILHAQNNKFTLRGEIKGMTSGHLLFGYTDNNEQYVQKNVPVKNGKFQLEGMISEPTNMSLRLDSTVRYMDDPNLTDFWIEASDMQLEIVVGKFKEFKLSGSKTNEEEQELNRQQAPIREEMRPLTEAYKAEKDHEKAAAIRDQFEPYNERMDVITDEFIKTHPDSYLSPYLMRFRLMSLPVGQVENAYNHWTERVKNSRSGKEIAEEIKKLKQGSPGSPATMFNRKDINDKMLNLEELKGKKYILLDFWASWCIPCRKGNPHLKELYKKYAPEGFEIVCIASDDTKPQAWRKAVEEDGIGNFRHVLSGIKRTAEGYDKSEDIGEWYGIHTLPTKILIDKNGIIIGRYGGGGEPQENLDQKLIEIFGK</sequence>
<dbReference type="PROSITE" id="PS51352">
    <property type="entry name" value="THIOREDOXIN_2"/>
    <property type="match status" value="1"/>
</dbReference>
<keyword evidence="3" id="KW-1015">Disulfide bond</keyword>
<dbReference type="PANTHER" id="PTHR42852">
    <property type="entry name" value="THIOL:DISULFIDE INTERCHANGE PROTEIN DSBE"/>
    <property type="match status" value="1"/>
</dbReference>
<keyword evidence="12" id="KW-1185">Reference proteome</keyword>
<protein>
    <submittedName>
        <fullName evidence="8">AhpC/TSA family protein</fullName>
    </submittedName>
</protein>
<keyword evidence="5" id="KW-0732">Signal</keyword>
<evidence type="ECO:0000256" key="1">
    <source>
        <dbReference type="ARBA" id="ARBA00004196"/>
    </source>
</evidence>
<dbReference type="EMBL" id="QRZA01000001">
    <property type="protein sequence ID" value="RGV36720.1"/>
    <property type="molecule type" value="Genomic_DNA"/>
</dbReference>
<evidence type="ECO:0000256" key="4">
    <source>
        <dbReference type="ARBA" id="ARBA00023284"/>
    </source>
</evidence>
<evidence type="ECO:0000313" key="8">
    <source>
        <dbReference type="EMBL" id="RGV36720.1"/>
    </source>
</evidence>
<feature type="chain" id="PRO_5044602259" evidence="5">
    <location>
        <begin position="22"/>
        <end position="384"/>
    </location>
</feature>
<dbReference type="GeneID" id="93098340"/>
<dbReference type="SUPFAM" id="SSF52833">
    <property type="entry name" value="Thioredoxin-like"/>
    <property type="match status" value="1"/>
</dbReference>
<evidence type="ECO:0000313" key="10">
    <source>
        <dbReference type="Proteomes" id="UP000283589"/>
    </source>
</evidence>
<dbReference type="RefSeq" id="WP_027201044.1">
    <property type="nucleotide sequence ID" value="NZ_CABJDM010000018.1"/>
</dbReference>
<dbReference type="Proteomes" id="UP000654720">
    <property type="component" value="Chromosome"/>
</dbReference>
<proteinExistence type="predicted"/>
<feature type="domain" description="Thioredoxin" evidence="6">
    <location>
        <begin position="231"/>
        <end position="384"/>
    </location>
</feature>
<evidence type="ECO:0000256" key="2">
    <source>
        <dbReference type="ARBA" id="ARBA00022748"/>
    </source>
</evidence>
<evidence type="ECO:0000313" key="12">
    <source>
        <dbReference type="Proteomes" id="UP000654720"/>
    </source>
</evidence>
<gene>
    <name evidence="8" type="ORF">DWW18_00545</name>
    <name evidence="9" type="ORF">DWZ68_13040</name>
    <name evidence="7" type="ORF">I6J59_13905</name>
</gene>
<dbReference type="InterPro" id="IPR000866">
    <property type="entry name" value="AhpC/TSA"/>
</dbReference>
<name>A0A412X733_9BACT</name>
<evidence type="ECO:0000313" key="9">
    <source>
        <dbReference type="EMBL" id="RHM41686.1"/>
    </source>
</evidence>
<evidence type="ECO:0000313" key="11">
    <source>
        <dbReference type="Proteomes" id="UP000286038"/>
    </source>
</evidence>
<evidence type="ECO:0000259" key="6">
    <source>
        <dbReference type="PROSITE" id="PS51352"/>
    </source>
</evidence>
<dbReference type="AlphaFoldDB" id="A0A412X733"/>
<keyword evidence="4" id="KW-0676">Redox-active center</keyword>
<dbReference type="EMBL" id="CP069450">
    <property type="protein sequence ID" value="QRO49013.1"/>
    <property type="molecule type" value="Genomic_DNA"/>
</dbReference>
<dbReference type="Pfam" id="PF00578">
    <property type="entry name" value="AhpC-TSA"/>
    <property type="match status" value="1"/>
</dbReference>
<dbReference type="Proteomes" id="UP000283589">
    <property type="component" value="Unassembled WGS sequence"/>
</dbReference>
<dbReference type="STRING" id="1121130.GCA_000519105_02309"/>